<name>A0A6A5W4K9_9PLEO</name>
<feature type="non-terminal residue" evidence="12">
    <location>
        <position position="754"/>
    </location>
</feature>
<dbReference type="Gene3D" id="1.20.120.1750">
    <property type="match status" value="1"/>
</dbReference>
<dbReference type="GO" id="GO:0000151">
    <property type="term" value="C:ubiquitin ligase complex"/>
    <property type="evidence" value="ECO:0007669"/>
    <property type="project" value="TreeGrafter"/>
</dbReference>
<evidence type="ECO:0000256" key="3">
    <source>
        <dbReference type="ARBA" id="ARBA00022723"/>
    </source>
</evidence>
<dbReference type="PANTHER" id="PTHR22770">
    <property type="entry name" value="UBIQUITIN CONJUGATING ENZYME 7 INTERACTING PROTEIN-RELATED"/>
    <property type="match status" value="1"/>
</dbReference>
<keyword evidence="5 8" id="KW-0863">Zinc-finger</keyword>
<evidence type="ECO:0008006" key="14">
    <source>
        <dbReference type="Google" id="ProtNLM"/>
    </source>
</evidence>
<dbReference type="InterPro" id="IPR044066">
    <property type="entry name" value="TRIAD_supradom"/>
</dbReference>
<dbReference type="Pfam" id="PF01485">
    <property type="entry name" value="IBR"/>
    <property type="match status" value="1"/>
</dbReference>
<dbReference type="OrthoDB" id="10009520at2759"/>
<dbReference type="InterPro" id="IPR013083">
    <property type="entry name" value="Znf_RING/FYVE/PHD"/>
</dbReference>
<dbReference type="Pfam" id="PF22191">
    <property type="entry name" value="IBR_1"/>
    <property type="match status" value="1"/>
</dbReference>
<evidence type="ECO:0000313" key="12">
    <source>
        <dbReference type="EMBL" id="KAF1996783.1"/>
    </source>
</evidence>
<dbReference type="CDD" id="cd22585">
    <property type="entry name" value="Rcat_RBR_DEAH12-like"/>
    <property type="match status" value="1"/>
</dbReference>
<evidence type="ECO:0000256" key="8">
    <source>
        <dbReference type="PROSITE-ProRule" id="PRU00723"/>
    </source>
</evidence>
<dbReference type="EMBL" id="ML977621">
    <property type="protein sequence ID" value="KAF1996783.1"/>
    <property type="molecule type" value="Genomic_DNA"/>
</dbReference>
<dbReference type="PROSITE" id="PS50103">
    <property type="entry name" value="ZF_C3H1"/>
    <property type="match status" value="1"/>
</dbReference>
<dbReference type="InterPro" id="IPR002867">
    <property type="entry name" value="IBR_dom"/>
</dbReference>
<protein>
    <recommendedName>
        <fullName evidence="14">RING-type domain-containing protein</fullName>
    </recommendedName>
</protein>
<dbReference type="InterPro" id="IPR051628">
    <property type="entry name" value="LUBAC_E3_Ligases"/>
</dbReference>
<dbReference type="SUPFAM" id="SSF57850">
    <property type="entry name" value="RING/U-box"/>
    <property type="match status" value="2"/>
</dbReference>
<feature type="domain" description="RING-type" evidence="11">
    <location>
        <begin position="547"/>
        <end position="754"/>
    </location>
</feature>
<dbReference type="InterPro" id="IPR013087">
    <property type="entry name" value="Znf_C2H2_type"/>
</dbReference>
<organism evidence="12 13">
    <name type="scientific">Amniculicola lignicola CBS 123094</name>
    <dbReference type="NCBI Taxonomy" id="1392246"/>
    <lineage>
        <taxon>Eukaryota</taxon>
        <taxon>Fungi</taxon>
        <taxon>Dikarya</taxon>
        <taxon>Ascomycota</taxon>
        <taxon>Pezizomycotina</taxon>
        <taxon>Dothideomycetes</taxon>
        <taxon>Pleosporomycetidae</taxon>
        <taxon>Pleosporales</taxon>
        <taxon>Amniculicolaceae</taxon>
        <taxon>Amniculicola</taxon>
    </lineage>
</organism>
<dbReference type="SUPFAM" id="SSF54928">
    <property type="entry name" value="RNA-binding domain, RBD"/>
    <property type="match status" value="1"/>
</dbReference>
<evidence type="ECO:0000256" key="9">
    <source>
        <dbReference type="SAM" id="MobiDB-lite"/>
    </source>
</evidence>
<dbReference type="InterPro" id="IPR012677">
    <property type="entry name" value="Nucleotide-bd_a/b_plait_sf"/>
</dbReference>
<dbReference type="PROSITE" id="PS00028">
    <property type="entry name" value="ZINC_FINGER_C2H2_1"/>
    <property type="match status" value="1"/>
</dbReference>
<evidence type="ECO:0000256" key="7">
    <source>
        <dbReference type="ARBA" id="ARBA00022833"/>
    </source>
</evidence>
<dbReference type="InterPro" id="IPR035979">
    <property type="entry name" value="RBD_domain_sf"/>
</dbReference>
<evidence type="ECO:0000256" key="2">
    <source>
        <dbReference type="ARBA" id="ARBA00022679"/>
    </source>
</evidence>
<keyword evidence="3 8" id="KW-0479">Metal-binding</keyword>
<comment type="pathway">
    <text evidence="1">Protein modification; protein ubiquitination.</text>
</comment>
<dbReference type="GO" id="GO:0003676">
    <property type="term" value="F:nucleic acid binding"/>
    <property type="evidence" value="ECO:0007669"/>
    <property type="project" value="InterPro"/>
</dbReference>
<dbReference type="GO" id="GO:0043130">
    <property type="term" value="F:ubiquitin binding"/>
    <property type="evidence" value="ECO:0007669"/>
    <property type="project" value="TreeGrafter"/>
</dbReference>
<keyword evidence="6" id="KW-0833">Ubl conjugation pathway</keyword>
<evidence type="ECO:0000256" key="4">
    <source>
        <dbReference type="ARBA" id="ARBA00022737"/>
    </source>
</evidence>
<dbReference type="GO" id="GO:0004842">
    <property type="term" value="F:ubiquitin-protein transferase activity"/>
    <property type="evidence" value="ECO:0007669"/>
    <property type="project" value="TreeGrafter"/>
</dbReference>
<evidence type="ECO:0000259" key="11">
    <source>
        <dbReference type="PROSITE" id="PS51873"/>
    </source>
</evidence>
<dbReference type="InterPro" id="IPR000571">
    <property type="entry name" value="Znf_CCCH"/>
</dbReference>
<dbReference type="Gene3D" id="3.30.70.330">
    <property type="match status" value="1"/>
</dbReference>
<feature type="compositionally biased region" description="Low complexity" evidence="9">
    <location>
        <begin position="25"/>
        <end position="36"/>
    </location>
</feature>
<dbReference type="Gene3D" id="3.30.40.10">
    <property type="entry name" value="Zinc/RING finger domain, C3HC4 (zinc finger)"/>
    <property type="match status" value="1"/>
</dbReference>
<dbReference type="InterPro" id="IPR017907">
    <property type="entry name" value="Znf_RING_CS"/>
</dbReference>
<dbReference type="SMART" id="SM00647">
    <property type="entry name" value="IBR"/>
    <property type="match status" value="2"/>
</dbReference>
<feature type="region of interest" description="Disordered" evidence="9">
    <location>
        <begin position="16"/>
        <end position="36"/>
    </location>
</feature>
<keyword evidence="13" id="KW-1185">Reference proteome</keyword>
<dbReference type="CDD" id="cd20335">
    <property type="entry name" value="BRcat_RBR"/>
    <property type="match status" value="1"/>
</dbReference>
<sequence length="754" mass="83635">MGRCVKGYHCLYSHIPEPSSSNDPKQSSTDTIKSTTQTTRIVGSATVSYEDGAAISVISLPSDFSAVSIANIPRRVSIEELTVFLNERTDFRITPDSIQMKFVPATDLKTAHITMPDPTFANHVLQKIGTVVTMHESTVQISKGQIGGVSAAGSNRVQLASISCSWHQLTRAANVWYGEGHPGVLPALSNHRPRLNGRILDIHLVASTHTHTMYHIDNIDTTTTKWQLMGILPGPPPTMIQWAAASQGSTAKQLEEKVRSMVEQQGTLIDWVMEVDTTDTAKAKAIAKFADPEAARRAITKLNQAQLGNLPTDVLHVSAIVSIKMSISQRIFDIIKQPLRDLSARSWNEYHVGIKVYANSNKKYPQDSDRLYTQIRIFGQEKRFVARVKSSVEEMLAGHIAVDNDGKQITDPFFFKTSGLPFIDDLKRICKVTVVPDNYKTVLRLYGEPFNVEAARRILTEKVAQLATQTHVLLLDHKTFPVALRGGFRHIMSRIGKEKVTMRVTSSIKEIVLIGSENEFDEMQRILQSGLHQSLENQFDTLNIDEGEVLCPVCWTPPEGPSKMTCNHVYCRSCLASQCASATSTDIPLSCLGDSGACNTTLTLSELSRALSRDEYESLLDLSIKDYIKSRPAEFRYCPTPDCSRFYRCSPNAHPRIFDCDACLASTCTLCHQDAHDGQSCEDAAAAALIGEKEFAKWKKDHDVRDCPKCSAAIEKNEGCNHMQCVACGVHICWFCMKTFEDGSETYGHMETAH</sequence>
<dbReference type="PANTHER" id="PTHR22770:SF13">
    <property type="entry name" value="RING-TYPE DOMAIN-CONTAINING PROTEIN"/>
    <property type="match status" value="1"/>
</dbReference>
<dbReference type="GO" id="GO:0097039">
    <property type="term" value="P:protein linear polyubiquitination"/>
    <property type="evidence" value="ECO:0007669"/>
    <property type="project" value="TreeGrafter"/>
</dbReference>
<evidence type="ECO:0000256" key="1">
    <source>
        <dbReference type="ARBA" id="ARBA00004906"/>
    </source>
</evidence>
<dbReference type="AlphaFoldDB" id="A0A6A5W4K9"/>
<gene>
    <name evidence="12" type="ORF">P154DRAFT_472124</name>
</gene>
<dbReference type="PROSITE" id="PS00518">
    <property type="entry name" value="ZF_RING_1"/>
    <property type="match status" value="1"/>
</dbReference>
<dbReference type="GO" id="GO:0043161">
    <property type="term" value="P:proteasome-mediated ubiquitin-dependent protein catabolic process"/>
    <property type="evidence" value="ECO:0007669"/>
    <property type="project" value="TreeGrafter"/>
</dbReference>
<dbReference type="Proteomes" id="UP000799779">
    <property type="component" value="Unassembled WGS sequence"/>
</dbReference>
<evidence type="ECO:0000259" key="10">
    <source>
        <dbReference type="PROSITE" id="PS50103"/>
    </source>
</evidence>
<feature type="zinc finger region" description="C3H1-type" evidence="8">
    <location>
        <begin position="1"/>
        <end position="17"/>
    </location>
</feature>
<proteinExistence type="predicted"/>
<evidence type="ECO:0000256" key="6">
    <source>
        <dbReference type="ARBA" id="ARBA00022786"/>
    </source>
</evidence>
<feature type="domain" description="C3H1-type" evidence="10">
    <location>
        <begin position="1"/>
        <end position="17"/>
    </location>
</feature>
<keyword evidence="2" id="KW-0808">Transferase</keyword>
<dbReference type="PROSITE" id="PS51873">
    <property type="entry name" value="TRIAD"/>
    <property type="match status" value="1"/>
</dbReference>
<keyword evidence="4" id="KW-0677">Repeat</keyword>
<accession>A0A6A5W4K9</accession>
<reference evidence="12" key="1">
    <citation type="journal article" date="2020" name="Stud. Mycol.">
        <title>101 Dothideomycetes genomes: a test case for predicting lifestyles and emergence of pathogens.</title>
        <authorList>
            <person name="Haridas S."/>
            <person name="Albert R."/>
            <person name="Binder M."/>
            <person name="Bloem J."/>
            <person name="Labutti K."/>
            <person name="Salamov A."/>
            <person name="Andreopoulos B."/>
            <person name="Baker S."/>
            <person name="Barry K."/>
            <person name="Bills G."/>
            <person name="Bluhm B."/>
            <person name="Cannon C."/>
            <person name="Castanera R."/>
            <person name="Culley D."/>
            <person name="Daum C."/>
            <person name="Ezra D."/>
            <person name="Gonzalez J."/>
            <person name="Henrissat B."/>
            <person name="Kuo A."/>
            <person name="Liang C."/>
            <person name="Lipzen A."/>
            <person name="Lutzoni F."/>
            <person name="Magnuson J."/>
            <person name="Mondo S."/>
            <person name="Nolan M."/>
            <person name="Ohm R."/>
            <person name="Pangilinan J."/>
            <person name="Park H.-J."/>
            <person name="Ramirez L."/>
            <person name="Alfaro M."/>
            <person name="Sun H."/>
            <person name="Tritt A."/>
            <person name="Yoshinaga Y."/>
            <person name="Zwiers L.-H."/>
            <person name="Turgeon B."/>
            <person name="Goodwin S."/>
            <person name="Spatafora J."/>
            <person name="Crous P."/>
            <person name="Grigoriev I."/>
        </authorList>
    </citation>
    <scope>NUCLEOTIDE SEQUENCE</scope>
    <source>
        <strain evidence="12">CBS 123094</strain>
    </source>
</reference>
<keyword evidence="7 8" id="KW-0862">Zinc</keyword>
<evidence type="ECO:0000256" key="5">
    <source>
        <dbReference type="ARBA" id="ARBA00022771"/>
    </source>
</evidence>
<dbReference type="GO" id="GO:0008270">
    <property type="term" value="F:zinc ion binding"/>
    <property type="evidence" value="ECO:0007669"/>
    <property type="project" value="UniProtKB-KW"/>
</dbReference>
<evidence type="ECO:0000313" key="13">
    <source>
        <dbReference type="Proteomes" id="UP000799779"/>
    </source>
</evidence>